<proteinExistence type="predicted"/>
<dbReference type="AlphaFoldDB" id="A0A517WJG9"/>
<name>A0A517WJG9_9PLAN</name>
<accession>A0A517WJG9</accession>
<dbReference type="PANTHER" id="PTHR30093:SF2">
    <property type="entry name" value="TYPE II SECRETION SYSTEM PROTEIN H"/>
    <property type="match status" value="1"/>
</dbReference>
<dbReference type="Pfam" id="PF07596">
    <property type="entry name" value="SBP_bac_10"/>
    <property type="match status" value="1"/>
</dbReference>
<keyword evidence="1" id="KW-0812">Transmembrane</keyword>
<evidence type="ECO:0000313" key="4">
    <source>
        <dbReference type="Proteomes" id="UP000320722"/>
    </source>
</evidence>
<evidence type="ECO:0000256" key="1">
    <source>
        <dbReference type="SAM" id="Phobius"/>
    </source>
</evidence>
<keyword evidence="1" id="KW-1133">Transmembrane helix</keyword>
<dbReference type="NCBIfam" id="TIGR02532">
    <property type="entry name" value="IV_pilin_GFxxxE"/>
    <property type="match status" value="1"/>
</dbReference>
<evidence type="ECO:0000313" key="3">
    <source>
        <dbReference type="EMBL" id="QDU05398.1"/>
    </source>
</evidence>
<feature type="transmembrane region" description="Helical" evidence="1">
    <location>
        <begin position="21"/>
        <end position="49"/>
    </location>
</feature>
<dbReference type="InterPro" id="IPR045584">
    <property type="entry name" value="Pilin-like"/>
</dbReference>
<evidence type="ECO:0000259" key="2">
    <source>
        <dbReference type="Pfam" id="PF07596"/>
    </source>
</evidence>
<protein>
    <recommendedName>
        <fullName evidence="2">DUF1559 domain-containing protein</fullName>
    </recommendedName>
</protein>
<dbReference type="Gene3D" id="3.30.700.10">
    <property type="entry name" value="Glycoprotein, Type 4 Pilin"/>
    <property type="match status" value="1"/>
</dbReference>
<dbReference type="PANTHER" id="PTHR30093">
    <property type="entry name" value="GENERAL SECRETION PATHWAY PROTEIN G"/>
    <property type="match status" value="1"/>
</dbReference>
<dbReference type="SUPFAM" id="SSF54523">
    <property type="entry name" value="Pili subunits"/>
    <property type="match status" value="1"/>
</dbReference>
<dbReference type="NCBIfam" id="TIGR04294">
    <property type="entry name" value="pre_pil_HX9DG"/>
    <property type="match status" value="1"/>
</dbReference>
<dbReference type="EMBL" id="CP036347">
    <property type="protein sequence ID" value="QDU05398.1"/>
    <property type="molecule type" value="Genomic_DNA"/>
</dbReference>
<dbReference type="InterPro" id="IPR012902">
    <property type="entry name" value="N_methyl_site"/>
</dbReference>
<gene>
    <name evidence="3" type="ORF">V6x_51350</name>
</gene>
<dbReference type="InterPro" id="IPR011453">
    <property type="entry name" value="DUF1559"/>
</dbReference>
<dbReference type="Pfam" id="PF07963">
    <property type="entry name" value="N_methyl"/>
    <property type="match status" value="1"/>
</dbReference>
<feature type="domain" description="DUF1559" evidence="2">
    <location>
        <begin position="50"/>
        <end position="340"/>
    </location>
</feature>
<dbReference type="Proteomes" id="UP000320722">
    <property type="component" value="Chromosome"/>
</dbReference>
<sequence length="362" mass="38756">MKYKFRYTGQRKAESPLETGHLRAGFTIIELLVATAVIGILIALALPAIQSARSSARQLQCLNNMRNVGLAILQETDSANRFPACGYYGDGTPATFGQYRSWVVDVLPYLDQSNIFTAWDFDLSCKDPVNVPLANTHIAVLTCPDDFSVVPGQGNLSYVLNSGIGFTAEIAGIHDCPVGPQSGKLDLNGNGITCNSSTSGDGTPSDRELFFHMGLFYNETWRGETRAERHYTIAGITDGTSNTMLISENIRTGYDPTRPTSNWASPSPFLTSFYIGNPCQNGSCSAGNVDYNRANSGTSAINAGLKQSEGAAPFPNSLHAGGVNVGYCDGHFEFLSENIDGKVYASLASPQGQSLSGTSLEQ</sequence>
<dbReference type="RefSeq" id="WP_145043677.1">
    <property type="nucleotide sequence ID" value="NZ_CP036347.1"/>
</dbReference>
<dbReference type="InterPro" id="IPR027558">
    <property type="entry name" value="Pre_pil_HX9DG_C"/>
</dbReference>
<keyword evidence="1" id="KW-0472">Membrane</keyword>
<organism evidence="3 4">
    <name type="scientific">Gimesia chilikensis</name>
    <dbReference type="NCBI Taxonomy" id="2605989"/>
    <lineage>
        <taxon>Bacteria</taxon>
        <taxon>Pseudomonadati</taxon>
        <taxon>Planctomycetota</taxon>
        <taxon>Planctomycetia</taxon>
        <taxon>Planctomycetales</taxon>
        <taxon>Planctomycetaceae</taxon>
        <taxon>Gimesia</taxon>
    </lineage>
</organism>
<reference evidence="3 4" key="1">
    <citation type="submission" date="2019-02" db="EMBL/GenBank/DDBJ databases">
        <title>Deep-cultivation of Planctomycetes and their phenomic and genomic characterization uncovers novel biology.</title>
        <authorList>
            <person name="Wiegand S."/>
            <person name="Jogler M."/>
            <person name="Boedeker C."/>
            <person name="Pinto D."/>
            <person name="Vollmers J."/>
            <person name="Rivas-Marin E."/>
            <person name="Kohn T."/>
            <person name="Peeters S.H."/>
            <person name="Heuer A."/>
            <person name="Rast P."/>
            <person name="Oberbeckmann S."/>
            <person name="Bunk B."/>
            <person name="Jeske O."/>
            <person name="Meyerdierks A."/>
            <person name="Storesund J.E."/>
            <person name="Kallscheuer N."/>
            <person name="Luecker S."/>
            <person name="Lage O.M."/>
            <person name="Pohl T."/>
            <person name="Merkel B.J."/>
            <person name="Hornburger P."/>
            <person name="Mueller R.-W."/>
            <person name="Bruemmer F."/>
            <person name="Labrenz M."/>
            <person name="Spormann A.M."/>
            <person name="Op den Camp H."/>
            <person name="Overmann J."/>
            <person name="Amann R."/>
            <person name="Jetten M.S.M."/>
            <person name="Mascher T."/>
            <person name="Medema M.H."/>
            <person name="Devos D.P."/>
            <person name="Kaster A.-K."/>
            <person name="Ovreas L."/>
            <person name="Rohde M."/>
            <person name="Galperin M.Y."/>
            <person name="Jogler C."/>
        </authorList>
    </citation>
    <scope>NUCLEOTIDE SEQUENCE [LARGE SCALE GENOMIC DNA]</scope>
    <source>
        <strain evidence="3 4">V6</strain>
    </source>
</reference>